<dbReference type="Pfam" id="PF06170">
    <property type="entry name" value="DUF983"/>
    <property type="match status" value="1"/>
</dbReference>
<dbReference type="InterPro" id="IPR009325">
    <property type="entry name" value="DUF983"/>
</dbReference>
<organism evidence="2">
    <name type="scientific">Methyloraptor flagellatus</name>
    <dbReference type="NCBI Taxonomy" id="3162530"/>
    <lineage>
        <taxon>Bacteria</taxon>
        <taxon>Pseudomonadati</taxon>
        <taxon>Pseudomonadota</taxon>
        <taxon>Alphaproteobacteria</taxon>
        <taxon>Hyphomicrobiales</taxon>
        <taxon>Ancalomicrobiaceae</taxon>
        <taxon>Methyloraptor</taxon>
    </lineage>
</organism>
<keyword evidence="1" id="KW-0812">Transmembrane</keyword>
<dbReference type="EMBL" id="CP158568">
    <property type="protein sequence ID" value="XBY45651.1"/>
    <property type="molecule type" value="Genomic_DNA"/>
</dbReference>
<feature type="transmembrane region" description="Helical" evidence="1">
    <location>
        <begin position="98"/>
        <end position="116"/>
    </location>
</feature>
<reference evidence="2" key="1">
    <citation type="submission" date="2024-06" db="EMBL/GenBank/DDBJ databases">
        <title>Methylostella associata gen. nov., sp. nov., a novel Ancalomicrobiaceae-affiliated facultatively methylotrophic bacteria that feed on methanotrophs of the genus Methylococcus.</title>
        <authorList>
            <person name="Saltykova V."/>
            <person name="Danilova O.V."/>
            <person name="Oshkin I.Y."/>
            <person name="Belova S.E."/>
            <person name="Pimenov N.V."/>
            <person name="Dedysh S.N."/>
        </authorList>
    </citation>
    <scope>NUCLEOTIDE SEQUENCE</scope>
    <source>
        <strain evidence="2">S20</strain>
    </source>
</reference>
<evidence type="ECO:0000313" key="2">
    <source>
        <dbReference type="EMBL" id="XBY45651.1"/>
    </source>
</evidence>
<name>A0AAU7XD01_9HYPH</name>
<protein>
    <submittedName>
        <fullName evidence="2">DUF983 domain-containing protein</fullName>
    </submittedName>
</protein>
<dbReference type="KEGG" id="mflg:ABS361_05085"/>
<keyword evidence="1" id="KW-0472">Membrane</keyword>
<sequence>MDVIYGEGGTAGGGDIPLPKRDVWTALKHGFRCRCPKCGEGALFDGYTTVKPYCDACHEPLYHHRADDFPPYLTIMVVGHIIVPAMLLVEQAWHPEMWIHWILWLPLTLALTLVLLRPIKGAVVALQWALYMHGFDPNAGEAAPEPEPKPAAAVRTVG</sequence>
<feature type="transmembrane region" description="Helical" evidence="1">
    <location>
        <begin position="72"/>
        <end position="92"/>
    </location>
</feature>
<evidence type="ECO:0000256" key="1">
    <source>
        <dbReference type="SAM" id="Phobius"/>
    </source>
</evidence>
<gene>
    <name evidence="2" type="ORF">ABS361_05085</name>
</gene>
<proteinExistence type="predicted"/>
<keyword evidence="1" id="KW-1133">Transmembrane helix</keyword>
<accession>A0AAU7XD01</accession>
<dbReference type="AlphaFoldDB" id="A0AAU7XD01"/>
<dbReference type="RefSeq" id="WP_407050743.1">
    <property type="nucleotide sequence ID" value="NZ_CP158568.1"/>
</dbReference>